<dbReference type="KEGG" id="spei:EHW89_04410"/>
<name>A0A3S9MRE2_9STRE</name>
<dbReference type="Proteomes" id="UP000272924">
    <property type="component" value="Chromosome"/>
</dbReference>
<reference evidence="2" key="1">
    <citation type="submission" date="2018-12" db="EMBL/GenBank/DDBJ databases">
        <title>Genome sequencing of Streptococcus sp. KCOM 2412 (= ChDC F135).</title>
        <authorList>
            <person name="Kook J.-K."/>
            <person name="Park S.-N."/>
            <person name="Lim Y.K."/>
        </authorList>
    </citation>
    <scope>NUCLEOTIDE SEQUENCE [LARGE SCALE GENOMIC DNA]</scope>
    <source>
        <strain evidence="2">KCOM 2412</strain>
    </source>
</reference>
<evidence type="ECO:0000313" key="1">
    <source>
        <dbReference type="EMBL" id="AZQ41742.1"/>
    </source>
</evidence>
<gene>
    <name evidence="1" type="ORF">EHW89_04410</name>
</gene>
<sequence length="240" mass="28492">MKKLTNPMLIALYKSYQINYESLATDMKNRIRTQANRIYKKEFGNRNWDALTLNEQNYFILHCMKDYMIGELKDVLYRSRPSKVKEVIEKIESKIKEQYVSESEVIKQYNADLEKLYTKDENGYSRFGDLQDEILEIYKSGDDSNNFATDIRLSTIDTKIDVILKIIQEKLSVHIDIKAIEDCCKYLIKNDLNNDDIIQLEIDEQSSVPVEVQQKIIESNQKYFAYRIQKENLEFYKDKE</sequence>
<protein>
    <submittedName>
        <fullName evidence="1">Uncharacterized protein</fullName>
    </submittedName>
</protein>
<dbReference type="AlphaFoldDB" id="A0A3S9MRE2"/>
<keyword evidence="2" id="KW-1185">Reference proteome</keyword>
<proteinExistence type="predicted"/>
<dbReference type="RefSeq" id="WP_020997785.1">
    <property type="nucleotide sequence ID" value="NZ_CP034543.1"/>
</dbReference>
<evidence type="ECO:0000313" key="2">
    <source>
        <dbReference type="Proteomes" id="UP000272924"/>
    </source>
</evidence>
<accession>A0A3S9MRE2</accession>
<organism evidence="1 2">
    <name type="scientific">Streptococcus periodonticum</name>
    <dbReference type="NCBI Taxonomy" id="2490633"/>
    <lineage>
        <taxon>Bacteria</taxon>
        <taxon>Bacillati</taxon>
        <taxon>Bacillota</taxon>
        <taxon>Bacilli</taxon>
        <taxon>Lactobacillales</taxon>
        <taxon>Streptococcaceae</taxon>
        <taxon>Streptococcus</taxon>
    </lineage>
</organism>
<dbReference type="EMBL" id="CP034543">
    <property type="protein sequence ID" value="AZQ41742.1"/>
    <property type="molecule type" value="Genomic_DNA"/>
</dbReference>